<dbReference type="Proteomes" id="UP000504604">
    <property type="component" value="Linkage group LG15"/>
</dbReference>
<dbReference type="SUPFAM" id="SSF103481">
    <property type="entry name" value="Multidrug resistance efflux transporter EmrE"/>
    <property type="match status" value="2"/>
</dbReference>
<dbReference type="InterPro" id="IPR037185">
    <property type="entry name" value="EmrE-like"/>
</dbReference>
<keyword evidence="4 6" id="KW-1133">Transmembrane helix</keyword>
<dbReference type="InterPro" id="IPR030184">
    <property type="entry name" value="WAT1-related"/>
</dbReference>
<dbReference type="InParanoid" id="A0A6I9UUA8"/>
<proteinExistence type="inferred from homology"/>
<evidence type="ECO:0000313" key="9">
    <source>
        <dbReference type="RefSeq" id="XP_011098513.1"/>
    </source>
</evidence>
<evidence type="ECO:0000256" key="3">
    <source>
        <dbReference type="ARBA" id="ARBA00022692"/>
    </source>
</evidence>
<dbReference type="GO" id="GO:0016020">
    <property type="term" value="C:membrane"/>
    <property type="evidence" value="ECO:0007669"/>
    <property type="project" value="UniProtKB-SubCell"/>
</dbReference>
<comment type="similarity">
    <text evidence="2">Belongs to the drug/metabolite transporter (DMT) superfamily. Plant drug/metabolite exporter (P-DME) (TC 2.A.7.4) family.</text>
</comment>
<dbReference type="InterPro" id="IPR000620">
    <property type="entry name" value="EamA_dom"/>
</dbReference>
<dbReference type="GO" id="GO:0022857">
    <property type="term" value="F:transmembrane transporter activity"/>
    <property type="evidence" value="ECO:0007669"/>
    <property type="project" value="InterPro"/>
</dbReference>
<dbReference type="PANTHER" id="PTHR31218">
    <property type="entry name" value="WAT1-RELATED PROTEIN"/>
    <property type="match status" value="1"/>
</dbReference>
<dbReference type="AlphaFoldDB" id="A0A6I9UUA8"/>
<evidence type="ECO:0000256" key="1">
    <source>
        <dbReference type="ARBA" id="ARBA00004141"/>
    </source>
</evidence>
<feature type="transmembrane region" description="Helical" evidence="6">
    <location>
        <begin position="221"/>
        <end position="242"/>
    </location>
</feature>
<feature type="transmembrane region" description="Helical" evidence="6">
    <location>
        <begin position="50"/>
        <end position="69"/>
    </location>
</feature>
<dbReference type="RefSeq" id="XP_011098513.1">
    <property type="nucleotide sequence ID" value="XM_011100211.2"/>
</dbReference>
<evidence type="ECO:0000256" key="5">
    <source>
        <dbReference type="ARBA" id="ARBA00023136"/>
    </source>
</evidence>
<gene>
    <name evidence="9" type="primary">LOC105177161</name>
</gene>
<protein>
    <submittedName>
        <fullName evidence="9">WAT1-related protein At3g28050-like</fullName>
    </submittedName>
</protein>
<dbReference type="KEGG" id="sind:105177161"/>
<feature type="transmembrane region" description="Helical" evidence="6">
    <location>
        <begin position="81"/>
        <end position="100"/>
    </location>
</feature>
<comment type="subcellular location">
    <subcellularLocation>
        <location evidence="1">Membrane</location>
        <topology evidence="1">Multi-pass membrane protein</topology>
    </subcellularLocation>
</comment>
<feature type="transmembrane region" description="Helical" evidence="6">
    <location>
        <begin position="112"/>
        <end position="133"/>
    </location>
</feature>
<evidence type="ECO:0000256" key="4">
    <source>
        <dbReference type="ARBA" id="ARBA00022989"/>
    </source>
</evidence>
<dbReference type="FunCoup" id="A0A6I9UUA8">
    <property type="interactions" value="23"/>
</dbReference>
<feature type="domain" description="EamA" evidence="7">
    <location>
        <begin position="33"/>
        <end position="161"/>
    </location>
</feature>
<feature type="transmembrane region" description="Helical" evidence="6">
    <location>
        <begin position="285"/>
        <end position="305"/>
    </location>
</feature>
<dbReference type="OrthoDB" id="1728340at2759"/>
<dbReference type="GeneID" id="105177161"/>
<evidence type="ECO:0000313" key="8">
    <source>
        <dbReference type="Proteomes" id="UP000504604"/>
    </source>
</evidence>
<keyword evidence="5 6" id="KW-0472">Membrane</keyword>
<feature type="transmembrane region" description="Helical" evidence="6">
    <location>
        <begin position="311"/>
        <end position="330"/>
    </location>
</feature>
<feature type="transmembrane region" description="Helical" evidence="6">
    <location>
        <begin position="189"/>
        <end position="209"/>
    </location>
</feature>
<sequence>MGRGGGGGDERRYCYRQVFPFTAIVTMECANVGLNTLFKLATLHGMSRHVFLVYAYAIAALLLLPAPFFSRRSRVLPSFNFVILLKIFLLAVVGYTSQIMGYTGINYGSPTLASAMSNLSPAFTFLLAVIFRMEKLALSSKSSRAKVVGTVVSISGAFVVTFYKGPSISSSSSTPVSLHQTVHSSQSNWMIGSLFLAVEYVLVAVWYIIQTHIMKGYPAESTVVFFYTACVSILAAVVGFFAEEDSSKWRIRPSVALASVLCSGIFGCCLNNIVHTWALHLRGPVYVTMFKPLSIAIAAAMGVIILGDTLYLGGIIGATIIAIGFYTVMWGKTKEELVELDIDTADLESSSAQKFPPLLQSYRADVTQKSSVLFLHACNISVILFHRLSHRLCFCFLYLNKACFFSLRFSYVFCTFVS</sequence>
<feature type="transmembrane region" description="Helical" evidence="6">
    <location>
        <begin position="254"/>
        <end position="273"/>
    </location>
</feature>
<dbReference type="Pfam" id="PF00892">
    <property type="entry name" value="EamA"/>
    <property type="match status" value="1"/>
</dbReference>
<evidence type="ECO:0000259" key="7">
    <source>
        <dbReference type="Pfam" id="PF00892"/>
    </source>
</evidence>
<keyword evidence="8" id="KW-1185">Reference proteome</keyword>
<feature type="transmembrane region" description="Helical" evidence="6">
    <location>
        <begin position="18"/>
        <end position="38"/>
    </location>
</feature>
<evidence type="ECO:0000256" key="6">
    <source>
        <dbReference type="SAM" id="Phobius"/>
    </source>
</evidence>
<evidence type="ECO:0000256" key="2">
    <source>
        <dbReference type="ARBA" id="ARBA00007635"/>
    </source>
</evidence>
<keyword evidence="3 6" id="KW-0812">Transmembrane</keyword>
<accession>A0A6I9UUA8</accession>
<feature type="transmembrane region" description="Helical" evidence="6">
    <location>
        <begin position="145"/>
        <end position="163"/>
    </location>
</feature>
<name>A0A6I9UUA8_SESIN</name>
<reference evidence="9" key="1">
    <citation type="submission" date="2025-08" db="UniProtKB">
        <authorList>
            <consortium name="RefSeq"/>
        </authorList>
    </citation>
    <scope>IDENTIFICATION</scope>
</reference>
<organism evidence="8 9">
    <name type="scientific">Sesamum indicum</name>
    <name type="common">Oriental sesame</name>
    <name type="synonym">Sesamum orientale</name>
    <dbReference type="NCBI Taxonomy" id="4182"/>
    <lineage>
        <taxon>Eukaryota</taxon>
        <taxon>Viridiplantae</taxon>
        <taxon>Streptophyta</taxon>
        <taxon>Embryophyta</taxon>
        <taxon>Tracheophyta</taxon>
        <taxon>Spermatophyta</taxon>
        <taxon>Magnoliopsida</taxon>
        <taxon>eudicotyledons</taxon>
        <taxon>Gunneridae</taxon>
        <taxon>Pentapetalae</taxon>
        <taxon>asterids</taxon>
        <taxon>lamiids</taxon>
        <taxon>Lamiales</taxon>
        <taxon>Pedaliaceae</taxon>
        <taxon>Sesamum</taxon>
    </lineage>
</organism>